<organism evidence="2">
    <name type="scientific">mine drainage metagenome</name>
    <dbReference type="NCBI Taxonomy" id="410659"/>
    <lineage>
        <taxon>unclassified sequences</taxon>
        <taxon>metagenomes</taxon>
        <taxon>ecological metagenomes</taxon>
    </lineage>
</organism>
<protein>
    <submittedName>
        <fullName evidence="2">Transcriptional regulator, LysR family</fullName>
    </submittedName>
</protein>
<dbReference type="GO" id="GO:0005829">
    <property type="term" value="C:cytosol"/>
    <property type="evidence" value="ECO:0007669"/>
    <property type="project" value="TreeGrafter"/>
</dbReference>
<evidence type="ECO:0000313" key="2">
    <source>
        <dbReference type="EMBL" id="EQD34685.1"/>
    </source>
</evidence>
<dbReference type="InterPro" id="IPR000847">
    <property type="entry name" value="LysR_HTH_N"/>
</dbReference>
<feature type="domain" description="HTH lysR-type" evidence="1">
    <location>
        <begin position="1"/>
        <end position="58"/>
    </location>
</feature>
<proteinExistence type="predicted"/>
<dbReference type="Gene3D" id="1.10.10.10">
    <property type="entry name" value="Winged helix-like DNA-binding domain superfamily/Winged helix DNA-binding domain"/>
    <property type="match status" value="1"/>
</dbReference>
<dbReference type="SUPFAM" id="SSF46785">
    <property type="entry name" value="Winged helix' DNA-binding domain"/>
    <property type="match status" value="1"/>
</dbReference>
<reference evidence="2" key="2">
    <citation type="journal article" date="2014" name="ISME J.">
        <title>Microbial stratification in low pH oxic and suboxic macroscopic growths along an acid mine drainage.</title>
        <authorList>
            <person name="Mendez-Garcia C."/>
            <person name="Mesa V."/>
            <person name="Sprenger R.R."/>
            <person name="Richter M."/>
            <person name="Diez M.S."/>
            <person name="Solano J."/>
            <person name="Bargiela R."/>
            <person name="Golyshina O.V."/>
            <person name="Manteca A."/>
            <person name="Ramos J.L."/>
            <person name="Gallego J.R."/>
            <person name="Llorente I."/>
            <person name="Martins Dos Santos V.A."/>
            <person name="Jensen O.N."/>
            <person name="Pelaez A.I."/>
            <person name="Sanchez J."/>
            <person name="Ferrer M."/>
        </authorList>
    </citation>
    <scope>NUCLEOTIDE SEQUENCE</scope>
</reference>
<dbReference type="InterPro" id="IPR036390">
    <property type="entry name" value="WH_DNA-bd_sf"/>
</dbReference>
<gene>
    <name evidence="2" type="ORF">B2A_12707</name>
</gene>
<dbReference type="InterPro" id="IPR036388">
    <property type="entry name" value="WH-like_DNA-bd_sf"/>
</dbReference>
<dbReference type="Pfam" id="PF00126">
    <property type="entry name" value="HTH_1"/>
    <property type="match status" value="1"/>
</dbReference>
<reference evidence="2" key="1">
    <citation type="submission" date="2013-08" db="EMBL/GenBank/DDBJ databases">
        <authorList>
            <person name="Mendez C."/>
            <person name="Richter M."/>
            <person name="Ferrer M."/>
            <person name="Sanchez J."/>
        </authorList>
    </citation>
    <scope>NUCLEOTIDE SEQUENCE</scope>
</reference>
<accession>T0ZXP7</accession>
<dbReference type="GO" id="GO:0003700">
    <property type="term" value="F:DNA-binding transcription factor activity"/>
    <property type="evidence" value="ECO:0007669"/>
    <property type="project" value="InterPro"/>
</dbReference>
<sequence>MLERAAHYFDEVGRRGSIRKAAERLHIAPSAVDRQILQLEARIGAPLFERLPKGLRMTAAGELLLETIRRWKREYEVLQAQIRDLQGLCSGEVSIALVEGATEFMTDTLRQFRTRYPGIV</sequence>
<dbReference type="AlphaFoldDB" id="T0ZXP7"/>
<dbReference type="PROSITE" id="PS50931">
    <property type="entry name" value="HTH_LYSR"/>
    <property type="match status" value="1"/>
</dbReference>
<comment type="caution">
    <text evidence="2">The sequence shown here is derived from an EMBL/GenBank/DDBJ whole genome shotgun (WGS) entry which is preliminary data.</text>
</comment>
<feature type="non-terminal residue" evidence="2">
    <location>
        <position position="120"/>
    </location>
</feature>
<dbReference type="PRINTS" id="PR00039">
    <property type="entry name" value="HTHLYSR"/>
</dbReference>
<evidence type="ECO:0000259" key="1">
    <source>
        <dbReference type="PROSITE" id="PS50931"/>
    </source>
</evidence>
<dbReference type="PANTHER" id="PTHR30419">
    <property type="entry name" value="HTH-TYPE TRANSCRIPTIONAL REGULATOR YBHD"/>
    <property type="match status" value="1"/>
</dbReference>
<name>T0ZXP7_9ZZZZ</name>
<dbReference type="EMBL" id="AUZZ01009160">
    <property type="protein sequence ID" value="EQD34685.1"/>
    <property type="molecule type" value="Genomic_DNA"/>
</dbReference>
<dbReference type="InterPro" id="IPR050950">
    <property type="entry name" value="HTH-type_LysR_regulators"/>
</dbReference>
<dbReference type="PANTHER" id="PTHR30419:SF8">
    <property type="entry name" value="NITROGEN ASSIMILATION TRANSCRIPTIONAL ACTIVATOR-RELATED"/>
    <property type="match status" value="1"/>
</dbReference>